<feature type="compositionally biased region" description="Polar residues" evidence="1">
    <location>
        <begin position="69"/>
        <end position="84"/>
    </location>
</feature>
<gene>
    <name evidence="2" type="ORF">R1sor_001502</name>
</gene>
<evidence type="ECO:0000313" key="3">
    <source>
        <dbReference type="Proteomes" id="UP001633002"/>
    </source>
</evidence>
<dbReference type="Proteomes" id="UP001633002">
    <property type="component" value="Unassembled WGS sequence"/>
</dbReference>
<name>A0ABD3GZ97_9MARC</name>
<accession>A0ABD3GZ97</accession>
<reference evidence="2 3" key="1">
    <citation type="submission" date="2024-09" db="EMBL/GenBank/DDBJ databases">
        <title>Chromosome-scale assembly of Riccia sorocarpa.</title>
        <authorList>
            <person name="Paukszto L."/>
        </authorList>
    </citation>
    <scope>NUCLEOTIDE SEQUENCE [LARGE SCALE GENOMIC DNA]</scope>
    <source>
        <strain evidence="2">LP-2024</strain>
        <tissue evidence="2">Aerial parts of the thallus</tissue>
    </source>
</reference>
<keyword evidence="3" id="KW-1185">Reference proteome</keyword>
<comment type="caution">
    <text evidence="2">The sequence shown here is derived from an EMBL/GenBank/DDBJ whole genome shotgun (WGS) entry which is preliminary data.</text>
</comment>
<evidence type="ECO:0000313" key="2">
    <source>
        <dbReference type="EMBL" id="KAL3683480.1"/>
    </source>
</evidence>
<dbReference type="EMBL" id="JBJQOH010000006">
    <property type="protein sequence ID" value="KAL3683480.1"/>
    <property type="molecule type" value="Genomic_DNA"/>
</dbReference>
<feature type="compositionally biased region" description="Low complexity" evidence="1">
    <location>
        <begin position="175"/>
        <end position="193"/>
    </location>
</feature>
<sequence>MRFVKGRVLFGAELDHDQTPVTTQRRKPANHAGLQPAEDEGDQELIRKFPQKPANPAASQSPDDDAQEMISNFPQMPANPATSKSPDELELEEDMIRNSHRRQATAGANTRGVPTINVTSQTIPATSACIDNHDNTAHVGNTFVAEAQKHRDSHVHSTPLRNTRSTTSAHASRLATVADRVTPRTTRRTTAPANRHHASGSRHHEPTVVSISSDSDIEVLDFAQRIRLRHARCHSFPTSHYIQGRRNMVYLFLKFMLMFGSGTYVERPTEVQVLLASQQHQDEVHQGRCAKRNCEFLDFKGLAWAL</sequence>
<evidence type="ECO:0000256" key="1">
    <source>
        <dbReference type="SAM" id="MobiDB-lite"/>
    </source>
</evidence>
<dbReference type="AlphaFoldDB" id="A0ABD3GZ97"/>
<feature type="region of interest" description="Disordered" evidence="1">
    <location>
        <begin position="148"/>
        <end position="210"/>
    </location>
</feature>
<proteinExistence type="predicted"/>
<feature type="compositionally biased region" description="Polar residues" evidence="1">
    <location>
        <begin position="159"/>
        <end position="170"/>
    </location>
</feature>
<protein>
    <submittedName>
        <fullName evidence="2">Uncharacterized protein</fullName>
    </submittedName>
</protein>
<feature type="region of interest" description="Disordered" evidence="1">
    <location>
        <begin position="15"/>
        <end position="88"/>
    </location>
</feature>
<organism evidence="2 3">
    <name type="scientific">Riccia sorocarpa</name>
    <dbReference type="NCBI Taxonomy" id="122646"/>
    <lineage>
        <taxon>Eukaryota</taxon>
        <taxon>Viridiplantae</taxon>
        <taxon>Streptophyta</taxon>
        <taxon>Embryophyta</taxon>
        <taxon>Marchantiophyta</taxon>
        <taxon>Marchantiopsida</taxon>
        <taxon>Marchantiidae</taxon>
        <taxon>Marchantiales</taxon>
        <taxon>Ricciaceae</taxon>
        <taxon>Riccia</taxon>
    </lineage>
</organism>